<dbReference type="GO" id="GO:0003910">
    <property type="term" value="F:DNA ligase (ATP) activity"/>
    <property type="evidence" value="ECO:0007669"/>
    <property type="project" value="UniProtKB-EC"/>
</dbReference>
<dbReference type="InterPro" id="IPR002048">
    <property type="entry name" value="EF_hand_dom"/>
</dbReference>
<evidence type="ECO:0000256" key="10">
    <source>
        <dbReference type="ARBA" id="ARBA00023204"/>
    </source>
</evidence>
<dbReference type="FunFam" id="1.10.3260.10:FF:000001">
    <property type="entry name" value="DNA ligase"/>
    <property type="match status" value="1"/>
</dbReference>
<dbReference type="GO" id="GO:0051301">
    <property type="term" value="P:cell division"/>
    <property type="evidence" value="ECO:0007669"/>
    <property type="project" value="UniProtKB-KW"/>
</dbReference>
<dbReference type="SUPFAM" id="SSF56091">
    <property type="entry name" value="DNA ligase/mRNA capping enzyme, catalytic domain"/>
    <property type="match status" value="1"/>
</dbReference>
<dbReference type="EMBL" id="QEAQ01000010">
    <property type="protein sequence ID" value="TPX61039.1"/>
    <property type="molecule type" value="Genomic_DNA"/>
</dbReference>
<dbReference type="PROSITE" id="PS50222">
    <property type="entry name" value="EF_HAND_2"/>
    <property type="match status" value="1"/>
</dbReference>
<dbReference type="GO" id="GO:0005524">
    <property type="term" value="F:ATP binding"/>
    <property type="evidence" value="ECO:0007669"/>
    <property type="project" value="UniProtKB-KW"/>
</dbReference>
<evidence type="ECO:0000256" key="9">
    <source>
        <dbReference type="ARBA" id="ARBA00023172"/>
    </source>
</evidence>
<dbReference type="PROSITE" id="PS00333">
    <property type="entry name" value="DNA_LIGASE_A2"/>
    <property type="match status" value="1"/>
</dbReference>
<evidence type="ECO:0000313" key="19">
    <source>
        <dbReference type="EMBL" id="TPX61039.1"/>
    </source>
</evidence>
<dbReference type="Gene3D" id="1.10.238.10">
    <property type="entry name" value="EF-hand"/>
    <property type="match status" value="6"/>
</dbReference>
<name>A0A507EAE0_9FUNG</name>
<keyword evidence="5" id="KW-0235">DNA replication</keyword>
<dbReference type="SMART" id="SM00054">
    <property type="entry name" value="EFh"/>
    <property type="match status" value="7"/>
</dbReference>
<comment type="caution">
    <text evidence="19">The sequence shown here is derived from an EMBL/GenBank/DDBJ whole genome shotgun (WGS) entry which is preliminary data.</text>
</comment>
<feature type="region of interest" description="Disordered" evidence="16">
    <location>
        <begin position="1425"/>
        <end position="1457"/>
    </location>
</feature>
<comment type="catalytic activity">
    <reaction evidence="13 14">
        <text>ATP + (deoxyribonucleotide)n-3'-hydroxyl + 5'-phospho-(deoxyribonucleotide)m = (deoxyribonucleotide)n+m + AMP + diphosphate.</text>
        <dbReference type="EC" id="6.5.1.1"/>
    </reaction>
</comment>
<dbReference type="InterPro" id="IPR012309">
    <property type="entry name" value="DNA_ligase_ATP-dep_C"/>
</dbReference>
<evidence type="ECO:0000256" key="6">
    <source>
        <dbReference type="ARBA" id="ARBA00022741"/>
    </source>
</evidence>
<dbReference type="GO" id="GO:0006281">
    <property type="term" value="P:DNA repair"/>
    <property type="evidence" value="ECO:0007669"/>
    <property type="project" value="UniProtKB-KW"/>
</dbReference>
<dbReference type="Proteomes" id="UP000318582">
    <property type="component" value="Unassembled WGS sequence"/>
</dbReference>
<evidence type="ECO:0000256" key="15">
    <source>
        <dbReference type="RuleBase" id="RU004196"/>
    </source>
</evidence>
<feature type="compositionally biased region" description="Basic and acidic residues" evidence="16">
    <location>
        <begin position="141"/>
        <end position="151"/>
    </location>
</feature>
<dbReference type="InterPro" id="IPR012310">
    <property type="entry name" value="DNA_ligase_ATP-dep_cent"/>
</dbReference>
<comment type="subcellular location">
    <subcellularLocation>
        <location evidence="1">Nucleus</location>
    </subcellularLocation>
</comment>
<dbReference type="InterPro" id="IPR012340">
    <property type="entry name" value="NA-bd_OB-fold"/>
</dbReference>
<dbReference type="FunFam" id="2.40.50.140:FF:000062">
    <property type="entry name" value="DNA ligase"/>
    <property type="match status" value="1"/>
</dbReference>
<dbReference type="Pfam" id="PF04675">
    <property type="entry name" value="DNA_ligase_A_N"/>
    <property type="match status" value="1"/>
</dbReference>
<evidence type="ECO:0000256" key="8">
    <source>
        <dbReference type="ARBA" id="ARBA00022840"/>
    </source>
</evidence>
<dbReference type="Gene3D" id="1.10.3260.10">
    <property type="entry name" value="DNA ligase, ATP-dependent, N-terminal domain"/>
    <property type="match status" value="1"/>
</dbReference>
<dbReference type="GO" id="GO:0005739">
    <property type="term" value="C:mitochondrion"/>
    <property type="evidence" value="ECO:0007669"/>
    <property type="project" value="TreeGrafter"/>
</dbReference>
<dbReference type="Pfam" id="PF01068">
    <property type="entry name" value="DNA_ligase_A_M"/>
    <property type="match status" value="1"/>
</dbReference>
<feature type="region of interest" description="Disordered" evidence="16">
    <location>
        <begin position="1"/>
        <end position="251"/>
    </location>
</feature>
<sequence length="2016" mass="226691">MSGKKQTTLASFFGGKAAASKPVEKIANKAPESVPQDEQTTTDSPKPEKQKRSITNGKTAKNAADIDAKILPNSQDGDKEKENMTAATSNPSEHVPPKPEKTDSPQKRKPEEALGRTTKKLRRRVIESDSDGTDVDGMEEGLVRKVVKEDPMDVTTPPVESPPAQTCPDSSLPQSKPKTKGETAAKVEKLAKEEKTERVKKVPKVEKKVEMASIFSPPKSKAAAKPDAETSEAKESEEEETGSEDADVDADDVDEGKLEVASAKIKSILEPPSSSWKAGSPVPYSALCRTFEKIEATTKRLQITAYLTAFFRDVIRLSPHDLVACVYLCLNRIGPEYEGKELGIGESILIKAVAQATGRTAQSIKADMAEHGDLGTVAQASKGHQKTMFPPPPLTVAAVFKTLQEIANITGQSSQNLKIGKINKLLVACKENEPKYLIRSLEGKLRIGLAELTVLPSLAHACVMSTADIKKMSEEKRVTVLAEAAATLKHVYNELPNYDEIIPELLKHGIKSLPDRCKLRPGVPLKPMLAHPTKSLTEVLDRFENLTFTCEYKYDGERAQIHLLEDGTVTVYSRNSENLSPKYPDIMASLPQVFKDNVKSFVLDCEAVAWDRDKQCILPFQVLSTRKRKDVQAADIQVQVCVFAFDLLFLNGQALTTKPLKYRREMLYEHFRDVPGVFSFAKHMESSHVEEIQTFLDLAVEGNCEGLMVKTLEQDASYEPSKRSRNWLKVKKDYLSGVGDTFDLVVIGAYTGKGKRTGWYGGFLLACYDDDKEEYQSICKIGTGFSEEDLATLTQSLNEHKADQPKPYYDWSDTPNLRPDVWFSPVQVWEVKAADLSISPVHKAAVGHINPNKGVSLRFPRFVRMREDKKPEQATSASQANPFAAFDGNPYTKLPVIKHPEIKQANLGSFPTPARAIAAGKSGSYGSTNVNVSQPTSSLTSPSHKNYIVGAPAGSPHPAAAGGIPAKVQEVENKLRAHVFAHRIRVSDLFMDFDRLRSNFVSATQFRRCIGAILHKGVSSPLTEAEVETLMAYYDVKDNKMIKWTSFVDSIDRVFGAKRLEQYPTLQSPDPKDVVKNLRALSPDSAMALQQIIQRLKAFVKHHGSDVKTWFYDFDKHNNGFITINQFRRGIPANLLSMKEQDLLIDQYTFHNSVNYFKLNTDVNRKVRRQVNQEPQSVVGPISNPNYRTQFVPVGTEELIYPPRERYNQFGPTGEEVEDKIKKHVYKDRIRVIEFFRDYDRHNNGLVAEAQFRAALRIASIELKEPEIRALLNVYQEPDGRVRYRQFSDSIEQVFTMKDLEKDPLLEVGPIPRKLLVQGANTLAPEEEVRCKELLDRLHGLVKERHLLMEPFFKDFDQYLGNCTIGRVTRSHFRRLLSTMKLDLSDRDLHILFSKFQHLESPDQINYAAFIFAVDPETYSSYVKRDRDSGCSTQPTDFFQSRPEAHLTPQPAPQQPPPDLASLLHTLRTYTLQNRIRISEFFRDADKLRSYSIPRAEFIRGVHRMGVPGISTAASDVLADAYKDADKIGCCKWKKFEEDVERVFGETHLENRPTHVPTSILEQPDPFLTSSALEYNEEAKLQETLNMIRDFLRVRQTCVKPFFKDFDKLRTGYVTKAQFRQTLSYIRCPVSEDEFTTLAKRYLKAPGVGETPANTYGRDYQQCDYASVIANWSAGTAPQDGGDYIHDRAQRICYVAFLRELEEGMPAEMREQTGTFHCARAPRLFVPTTPTKDGKVVPNQDWQWTEKLPASASEKYVSGYTRVVKPPIFKEANMELWPVAQDSYFGVGFPLKAGQTLPLTYNEVAKLIMTIKTKTKTERIRVVDCMADFDHLHHNKISTTEFQRCLKLLYPFLTSRELGALSQLYTESGDGLVSYAFFADEIDSVFTKKGLEKAPLAEPDIFPAPGSLPARERETGVVLRSEEEGLLNKVLQRLREAVGVRRIELLGYLEDFDTVKEGTITTNQFRSVLTNIGLPVEDDEVYVLAKKFASTPTLERVDYRAFAAQLSLRVCKMPVA</sequence>
<keyword evidence="6 14" id="KW-0547">Nucleotide-binding</keyword>
<dbReference type="CDD" id="cd07969">
    <property type="entry name" value="OBF_DNA_ligase_I"/>
    <property type="match status" value="1"/>
</dbReference>
<dbReference type="STRING" id="109895.A0A507EAE0"/>
<evidence type="ECO:0000256" key="3">
    <source>
        <dbReference type="ARBA" id="ARBA00022598"/>
    </source>
</evidence>
<dbReference type="Gene3D" id="3.30.1490.70">
    <property type="match status" value="1"/>
</dbReference>
<evidence type="ECO:0000313" key="20">
    <source>
        <dbReference type="Proteomes" id="UP000318582"/>
    </source>
</evidence>
<dbReference type="CDD" id="cd07900">
    <property type="entry name" value="Adenylation_DNA_ligase_I_Euk"/>
    <property type="match status" value="1"/>
</dbReference>
<evidence type="ECO:0000256" key="14">
    <source>
        <dbReference type="RuleBase" id="RU000617"/>
    </source>
</evidence>
<dbReference type="Pfam" id="PF04679">
    <property type="entry name" value="DNA_ligase_A_C"/>
    <property type="match status" value="1"/>
</dbReference>
<proteinExistence type="inferred from homology"/>
<dbReference type="PROSITE" id="PS50160">
    <property type="entry name" value="DNA_LIGASE_A3"/>
    <property type="match status" value="1"/>
</dbReference>
<evidence type="ECO:0000256" key="4">
    <source>
        <dbReference type="ARBA" id="ARBA00022618"/>
    </source>
</evidence>
<dbReference type="GO" id="GO:0005509">
    <property type="term" value="F:calcium ion binding"/>
    <property type="evidence" value="ECO:0007669"/>
    <property type="project" value="InterPro"/>
</dbReference>
<evidence type="ECO:0000256" key="13">
    <source>
        <dbReference type="ARBA" id="ARBA00034003"/>
    </source>
</evidence>
<dbReference type="InterPro" id="IPR036599">
    <property type="entry name" value="DNA_ligase_N_sf"/>
</dbReference>
<dbReference type="GO" id="GO:1903461">
    <property type="term" value="P:Okazaki fragment processing involved in mitotic DNA replication"/>
    <property type="evidence" value="ECO:0007669"/>
    <property type="project" value="TreeGrafter"/>
</dbReference>
<dbReference type="GO" id="GO:0003677">
    <property type="term" value="F:DNA binding"/>
    <property type="evidence" value="ECO:0007669"/>
    <property type="project" value="InterPro"/>
</dbReference>
<evidence type="ECO:0000256" key="12">
    <source>
        <dbReference type="ARBA" id="ARBA00023306"/>
    </source>
</evidence>
<feature type="region of interest" description="Disordered" evidence="16">
    <location>
        <begin position="867"/>
        <end position="886"/>
    </location>
</feature>
<evidence type="ECO:0000256" key="2">
    <source>
        <dbReference type="ARBA" id="ARBA00007572"/>
    </source>
</evidence>
<protein>
    <recommendedName>
        <fullName evidence="14">DNA ligase</fullName>
        <ecNumber evidence="14">6.5.1.1</ecNumber>
    </recommendedName>
</protein>
<evidence type="ECO:0000256" key="5">
    <source>
        <dbReference type="ARBA" id="ARBA00022705"/>
    </source>
</evidence>
<feature type="compositionally biased region" description="Basic and acidic residues" evidence="16">
    <location>
        <begin position="179"/>
        <end position="210"/>
    </location>
</feature>
<accession>A0A507EAE0</accession>
<dbReference type="SUPFAM" id="SSF50249">
    <property type="entry name" value="Nucleic acid-binding proteins"/>
    <property type="match status" value="1"/>
</dbReference>
<dbReference type="InterPro" id="IPR016059">
    <property type="entry name" value="DNA_ligase_ATP-dep_CS"/>
</dbReference>
<dbReference type="InterPro" id="IPR050191">
    <property type="entry name" value="ATP-dep_DNA_ligase"/>
</dbReference>
<feature type="compositionally biased region" description="Basic and acidic residues" evidence="16">
    <location>
        <begin position="95"/>
        <end position="114"/>
    </location>
</feature>
<keyword evidence="10 14" id="KW-0234">DNA repair</keyword>
<dbReference type="SUPFAM" id="SSF117018">
    <property type="entry name" value="ATP-dependent DNA ligase DNA-binding domain"/>
    <property type="match status" value="1"/>
</dbReference>
<dbReference type="Gene3D" id="2.40.50.140">
    <property type="entry name" value="Nucleic acid-binding proteins"/>
    <property type="match status" value="1"/>
</dbReference>
<evidence type="ECO:0000256" key="11">
    <source>
        <dbReference type="ARBA" id="ARBA00023242"/>
    </source>
</evidence>
<keyword evidence="8 14" id="KW-0067">ATP-binding</keyword>
<dbReference type="InterPro" id="IPR000977">
    <property type="entry name" value="DNA_ligase_ATP-dep"/>
</dbReference>
<gene>
    <name evidence="19" type="ORF">PhCBS80983_g01374</name>
</gene>
<comment type="similarity">
    <text evidence="2 15">Belongs to the ATP-dependent DNA ligase family.</text>
</comment>
<feature type="compositionally biased region" description="Acidic residues" evidence="16">
    <location>
        <begin position="128"/>
        <end position="139"/>
    </location>
</feature>
<feature type="domain" description="EF-hand" evidence="18">
    <location>
        <begin position="1102"/>
        <end position="1137"/>
    </location>
</feature>
<dbReference type="FunFam" id="3.30.470.30:FF:000016">
    <property type="entry name" value="DNA ligase"/>
    <property type="match status" value="1"/>
</dbReference>
<dbReference type="SUPFAM" id="SSF47473">
    <property type="entry name" value="EF-hand"/>
    <property type="match status" value="4"/>
</dbReference>
<keyword evidence="4" id="KW-0132">Cell division</keyword>
<dbReference type="InterPro" id="IPR012308">
    <property type="entry name" value="DNA_ligase_ATP-dep_N"/>
</dbReference>
<keyword evidence="3 14" id="KW-0436">Ligase</keyword>
<dbReference type="InterPro" id="IPR011992">
    <property type="entry name" value="EF-hand-dom_pair"/>
</dbReference>
<keyword evidence="20" id="KW-1185">Reference proteome</keyword>
<feature type="compositionally biased region" description="Polar residues" evidence="16">
    <location>
        <begin position="1"/>
        <end position="10"/>
    </location>
</feature>
<evidence type="ECO:0000259" key="17">
    <source>
        <dbReference type="PROSITE" id="PS50160"/>
    </source>
</evidence>
<feature type="compositionally biased region" description="Polar residues" evidence="16">
    <location>
        <begin position="163"/>
        <end position="176"/>
    </location>
</feature>
<dbReference type="PANTHER" id="PTHR45674:SF4">
    <property type="entry name" value="DNA LIGASE 1"/>
    <property type="match status" value="1"/>
</dbReference>
<keyword evidence="11" id="KW-0539">Nucleus</keyword>
<dbReference type="Gene3D" id="3.30.470.30">
    <property type="entry name" value="DNA ligase/mRNA capping enzyme"/>
    <property type="match status" value="1"/>
</dbReference>
<feature type="compositionally biased region" description="Polar residues" evidence="16">
    <location>
        <begin position="1430"/>
        <end position="1439"/>
    </location>
</feature>
<evidence type="ECO:0000256" key="1">
    <source>
        <dbReference type="ARBA" id="ARBA00004123"/>
    </source>
</evidence>
<dbReference type="PANTHER" id="PTHR45674">
    <property type="entry name" value="DNA LIGASE 1/3 FAMILY MEMBER"/>
    <property type="match status" value="1"/>
</dbReference>
<dbReference type="GO" id="GO:0071897">
    <property type="term" value="P:DNA biosynthetic process"/>
    <property type="evidence" value="ECO:0007669"/>
    <property type="project" value="InterPro"/>
</dbReference>
<dbReference type="NCBIfam" id="TIGR00574">
    <property type="entry name" value="dnl1"/>
    <property type="match status" value="1"/>
</dbReference>
<evidence type="ECO:0000256" key="7">
    <source>
        <dbReference type="ARBA" id="ARBA00022763"/>
    </source>
</evidence>
<dbReference type="EC" id="6.5.1.1" evidence="14"/>
<dbReference type="GO" id="GO:0006310">
    <property type="term" value="P:DNA recombination"/>
    <property type="evidence" value="ECO:0007669"/>
    <property type="project" value="UniProtKB-KW"/>
</dbReference>
<feature type="compositionally biased region" description="Acidic residues" evidence="16">
    <location>
        <begin position="235"/>
        <end position="251"/>
    </location>
</feature>
<keyword evidence="9 14" id="KW-0233">DNA recombination</keyword>
<dbReference type="PROSITE" id="PS00697">
    <property type="entry name" value="DNA_LIGASE_A1"/>
    <property type="match status" value="1"/>
</dbReference>
<evidence type="ECO:0000256" key="16">
    <source>
        <dbReference type="SAM" id="MobiDB-lite"/>
    </source>
</evidence>
<reference evidence="19 20" key="1">
    <citation type="journal article" date="2019" name="Sci. Rep.">
        <title>Comparative genomics of chytrid fungi reveal insights into the obligate biotrophic and pathogenic lifestyle of Synchytrium endobioticum.</title>
        <authorList>
            <person name="van de Vossenberg B.T.L.H."/>
            <person name="Warris S."/>
            <person name="Nguyen H.D.T."/>
            <person name="van Gent-Pelzer M.P.E."/>
            <person name="Joly D.L."/>
            <person name="van de Geest H.C."/>
            <person name="Bonants P.J.M."/>
            <person name="Smith D.S."/>
            <person name="Levesque C.A."/>
            <person name="van der Lee T.A.J."/>
        </authorList>
    </citation>
    <scope>NUCLEOTIDE SEQUENCE [LARGE SCALE GENOMIC DNA]</scope>
    <source>
        <strain evidence="19 20">CBS 809.83</strain>
    </source>
</reference>
<organism evidence="19 20">
    <name type="scientific">Powellomyces hirtus</name>
    <dbReference type="NCBI Taxonomy" id="109895"/>
    <lineage>
        <taxon>Eukaryota</taxon>
        <taxon>Fungi</taxon>
        <taxon>Fungi incertae sedis</taxon>
        <taxon>Chytridiomycota</taxon>
        <taxon>Chytridiomycota incertae sedis</taxon>
        <taxon>Chytridiomycetes</taxon>
        <taxon>Spizellomycetales</taxon>
        <taxon>Powellomycetaceae</taxon>
        <taxon>Powellomyces</taxon>
    </lineage>
</organism>
<keyword evidence="7 14" id="KW-0227">DNA damage</keyword>
<feature type="compositionally biased region" description="Basic and acidic residues" evidence="16">
    <location>
        <begin position="224"/>
        <end position="234"/>
    </location>
</feature>
<evidence type="ECO:0000259" key="18">
    <source>
        <dbReference type="PROSITE" id="PS50222"/>
    </source>
</evidence>
<keyword evidence="12" id="KW-0131">Cell cycle</keyword>
<feature type="domain" description="ATP-dependent DNA ligase family profile" evidence="17">
    <location>
        <begin position="633"/>
        <end position="769"/>
    </location>
</feature>
<dbReference type="GO" id="GO:0005634">
    <property type="term" value="C:nucleus"/>
    <property type="evidence" value="ECO:0007669"/>
    <property type="project" value="UniProtKB-SubCell"/>
</dbReference>